<evidence type="ECO:0000313" key="3">
    <source>
        <dbReference type="Proteomes" id="UP000813018"/>
    </source>
</evidence>
<keyword evidence="1" id="KW-0732">Signal</keyword>
<evidence type="ECO:0000256" key="1">
    <source>
        <dbReference type="SAM" id="SignalP"/>
    </source>
</evidence>
<dbReference type="EMBL" id="JAHYXK010000005">
    <property type="protein sequence ID" value="MBW7467013.1"/>
    <property type="molecule type" value="Genomic_DNA"/>
</dbReference>
<comment type="caution">
    <text evidence="2">The sequence shown here is derived from an EMBL/GenBank/DDBJ whole genome shotgun (WGS) entry which is preliminary data.</text>
</comment>
<feature type="signal peptide" evidence="1">
    <location>
        <begin position="1"/>
        <end position="25"/>
    </location>
</feature>
<dbReference type="PROSITE" id="PS51257">
    <property type="entry name" value="PROKAR_LIPOPROTEIN"/>
    <property type="match status" value="1"/>
</dbReference>
<evidence type="ECO:0008006" key="4">
    <source>
        <dbReference type="Google" id="ProtNLM"/>
    </source>
</evidence>
<organism evidence="2 3">
    <name type="scientific">Pontibacter aydingkolensis</name>
    <dbReference type="NCBI Taxonomy" id="1911536"/>
    <lineage>
        <taxon>Bacteria</taxon>
        <taxon>Pseudomonadati</taxon>
        <taxon>Bacteroidota</taxon>
        <taxon>Cytophagia</taxon>
        <taxon>Cytophagales</taxon>
        <taxon>Hymenobacteraceae</taxon>
        <taxon>Pontibacter</taxon>
    </lineage>
</organism>
<sequence>MKRLFRPYLALLVLGSLMLTATSCGDDEPKPLEEEELITTLRITLEPVGKTQTVVGIFRDVDGDGGNPATANTMRLEANTTYNATIKLFDESKNTPVELTNEIKEEADEHEFFYQALDNLALSISKTDRDNSQRPIGLQAQIVTTNTSTGKLRITLKHQPNLKVGPNEPNREQTGLTRGETDIQAEFPVIVE</sequence>
<name>A0ABS7CT39_9BACT</name>
<accession>A0ABS7CT39</accession>
<gene>
    <name evidence="2" type="ORF">K0O23_08025</name>
</gene>
<reference evidence="2 3" key="1">
    <citation type="journal article" date="2016" name="Int. J. Syst. Evol. Microbiol.">
        <title>Pontibacter aydingkolensis sp. nov., isolated from soil of a salt lake.</title>
        <authorList>
            <person name="Osman G."/>
            <person name="Zhang T."/>
            <person name="Lou K."/>
            <person name="Gao Y."/>
            <person name="Chang W."/>
            <person name="Lin Q."/>
            <person name="Yang H.M."/>
            <person name="Huo X.D."/>
            <person name="Wang N."/>
        </authorList>
    </citation>
    <scope>NUCLEOTIDE SEQUENCE [LARGE SCALE GENOMIC DNA]</scope>
    <source>
        <strain evidence="2 3">KACC 19255</strain>
    </source>
</reference>
<proteinExistence type="predicted"/>
<keyword evidence="3" id="KW-1185">Reference proteome</keyword>
<dbReference type="Proteomes" id="UP000813018">
    <property type="component" value="Unassembled WGS sequence"/>
</dbReference>
<evidence type="ECO:0000313" key="2">
    <source>
        <dbReference type="EMBL" id="MBW7467013.1"/>
    </source>
</evidence>
<protein>
    <recommendedName>
        <fullName evidence="4">Type 1 periplasmic binding fold superfamily protein</fullName>
    </recommendedName>
</protein>
<feature type="chain" id="PRO_5047409301" description="Type 1 periplasmic binding fold superfamily protein" evidence="1">
    <location>
        <begin position="26"/>
        <end position="192"/>
    </location>
</feature>
<dbReference type="RefSeq" id="WP_219876894.1">
    <property type="nucleotide sequence ID" value="NZ_JAHYXK010000005.1"/>
</dbReference>